<dbReference type="OrthoDB" id="3690192at2"/>
<dbReference type="RefSeq" id="WP_133903448.1">
    <property type="nucleotide sequence ID" value="NZ_SOCP01000005.1"/>
</dbReference>
<gene>
    <name evidence="1" type="ORF">CLV71_105164</name>
</gene>
<dbReference type="AlphaFoldDB" id="A0A4R7VQK6"/>
<keyword evidence="2" id="KW-1185">Reference proteome</keyword>
<evidence type="ECO:0000313" key="2">
    <source>
        <dbReference type="Proteomes" id="UP000294927"/>
    </source>
</evidence>
<organism evidence="1 2">
    <name type="scientific">Actinophytocola oryzae</name>
    <dbReference type="NCBI Taxonomy" id="502181"/>
    <lineage>
        <taxon>Bacteria</taxon>
        <taxon>Bacillati</taxon>
        <taxon>Actinomycetota</taxon>
        <taxon>Actinomycetes</taxon>
        <taxon>Pseudonocardiales</taxon>
        <taxon>Pseudonocardiaceae</taxon>
    </lineage>
</organism>
<comment type="caution">
    <text evidence="1">The sequence shown here is derived from an EMBL/GenBank/DDBJ whole genome shotgun (WGS) entry which is preliminary data.</text>
</comment>
<dbReference type="EMBL" id="SOCP01000005">
    <property type="protein sequence ID" value="TDV52033.1"/>
    <property type="molecule type" value="Genomic_DNA"/>
</dbReference>
<dbReference type="Proteomes" id="UP000294927">
    <property type="component" value="Unassembled WGS sequence"/>
</dbReference>
<proteinExistence type="predicted"/>
<reference evidence="1 2" key="1">
    <citation type="submission" date="2019-03" db="EMBL/GenBank/DDBJ databases">
        <title>Genomic Encyclopedia of Archaeal and Bacterial Type Strains, Phase II (KMG-II): from individual species to whole genera.</title>
        <authorList>
            <person name="Goeker M."/>
        </authorList>
    </citation>
    <scope>NUCLEOTIDE SEQUENCE [LARGE SCALE GENOMIC DNA]</scope>
    <source>
        <strain evidence="1 2">DSM 45499</strain>
    </source>
</reference>
<accession>A0A4R7VQK6</accession>
<name>A0A4R7VQK6_9PSEU</name>
<evidence type="ECO:0000313" key="1">
    <source>
        <dbReference type="EMBL" id="TDV52033.1"/>
    </source>
</evidence>
<sequence>MSTTAEGTPPLWRPAREDLDLWYRTFEVYAASAPLDNAHFHGPHVAIPVPLTRVEEGLRWLRNRYPTELAAMPLPTLEQMRAELAARRPEPSGVAVRDSGSPCHNLWHWINGS</sequence>
<protein>
    <submittedName>
        <fullName evidence="1">Uncharacterized protein</fullName>
    </submittedName>
</protein>